<accession>A0ABT4CAF1</accession>
<protein>
    <submittedName>
        <fullName evidence="2">PAAR domain-containing protein</fullName>
    </submittedName>
</protein>
<dbReference type="Gene3D" id="2.60.200.60">
    <property type="match status" value="1"/>
</dbReference>
<reference evidence="2" key="1">
    <citation type="submission" date="2022-08" db="EMBL/GenBank/DDBJ databases">
        <title>Genome sequencing of Nocardioides sp. STR2.</title>
        <authorList>
            <person name="So Y."/>
        </authorList>
    </citation>
    <scope>NUCLEOTIDE SEQUENCE</scope>
    <source>
        <strain evidence="2">STR2</strain>
    </source>
</reference>
<comment type="caution">
    <text evidence="2">The sequence shown here is derived from an EMBL/GenBank/DDBJ whole genome shotgun (WGS) entry which is preliminary data.</text>
</comment>
<evidence type="ECO:0000313" key="3">
    <source>
        <dbReference type="Proteomes" id="UP001074726"/>
    </source>
</evidence>
<gene>
    <name evidence="2" type="ORF">NYO98_06605</name>
</gene>
<dbReference type="EMBL" id="JAPPUX010000002">
    <property type="protein sequence ID" value="MCY4725942.1"/>
    <property type="molecule type" value="Genomic_DNA"/>
</dbReference>
<dbReference type="CDD" id="cd14740">
    <property type="entry name" value="PAAR_4"/>
    <property type="match status" value="1"/>
</dbReference>
<evidence type="ECO:0000256" key="1">
    <source>
        <dbReference type="SAM" id="MobiDB-lite"/>
    </source>
</evidence>
<dbReference type="RefSeq" id="WP_268110761.1">
    <property type="nucleotide sequence ID" value="NZ_JAPPUX010000002.1"/>
</dbReference>
<feature type="region of interest" description="Disordered" evidence="1">
    <location>
        <begin position="73"/>
        <end position="93"/>
    </location>
</feature>
<evidence type="ECO:0000313" key="2">
    <source>
        <dbReference type="EMBL" id="MCY4725942.1"/>
    </source>
</evidence>
<name>A0ABT4CAF1_9ACTN</name>
<dbReference type="Proteomes" id="UP001074726">
    <property type="component" value="Unassembled WGS sequence"/>
</dbReference>
<sequence length="128" mass="12854">MGAPAAKQGDRVTALDLHLVQPPGTAPPVTLPHPFSGLLTQQLSTDVRIMGMAAATMGSVAINTPPHIPQGGTFVNPPSNRGTVRAGSSTVRINGKAAARAGDRAETCAEPTNPGAQVVATGTVRIGG</sequence>
<dbReference type="InterPro" id="IPR008727">
    <property type="entry name" value="PAAR_motif"/>
</dbReference>
<keyword evidence="3" id="KW-1185">Reference proteome</keyword>
<feature type="compositionally biased region" description="Polar residues" evidence="1">
    <location>
        <begin position="76"/>
        <end position="92"/>
    </location>
</feature>
<organism evidence="2 3">
    <name type="scientific">Nocardioides pini</name>
    <dbReference type="NCBI Taxonomy" id="2975053"/>
    <lineage>
        <taxon>Bacteria</taxon>
        <taxon>Bacillati</taxon>
        <taxon>Actinomycetota</taxon>
        <taxon>Actinomycetes</taxon>
        <taxon>Propionibacteriales</taxon>
        <taxon>Nocardioidaceae</taxon>
        <taxon>Nocardioides</taxon>
    </lineage>
</organism>
<proteinExistence type="predicted"/>
<dbReference type="Pfam" id="PF05488">
    <property type="entry name" value="PAAR_motif"/>
    <property type="match status" value="1"/>
</dbReference>